<dbReference type="InterPro" id="IPR027094">
    <property type="entry name" value="Mitofusin_fam"/>
</dbReference>
<dbReference type="Gene3D" id="3.40.50.300">
    <property type="entry name" value="P-loop containing nucleotide triphosphate hydrolases"/>
    <property type="match status" value="1"/>
</dbReference>
<sequence>MSQDYFSDKGKSPARQVDDETTSSSNSDDVANHSRSPTINTNNNNGGLLPAFATIGSGSTSKYGAQLQEMIERDSGYGGSIASGPVGNALMPDTPAWENATHADTPPRSAVADRRLQTSAVHQLWYNQQRGVLNRAINKVIDLLTELQDENAKWPAHYPSVQRNEIDSTSSSPTRPEFRHHFSNLDDFAASAHRSPPPPIRRAMTSLEDHAESSKVAEKRLGAEPRLVTPQIAQEFSILKLDLKLGSLHQTQLVHSLEKGSIASLLDGKISSSIAHLLKLRERIEDTASKVLITGDLNAGKSTFCNALLRRKVLPEDQQPCTSIFCEVLDYKENSNVEEVHAVHKDAIYDRNDETTYDVYTLAQLEDIVIDNDAYLMCKVYVREVRSLDESLLNNGVVDIALIDAPGLNSDTTKTTAVFARQEEIDVVVFVVSAANHFTQSAKEFLWAAAAEKAYLFIVVNGFDMIRDQRRCQKMILDQVSGISPRTHKESAELVHFVSSNAIPMMPTPPGGPGGDGSGSSSGGGGGDDPSDPKGKGKDKEKMRDFQNLEQSLRRFVLEKRARSKLAPAKHYLLNILADVNSLATVNAEVAQSEVDRVGKELREIEPQLEASKKAQSKITDEVNQTIDETCDDVYQHTRGSLNEAIAHADENINVPYPGLFQAFDYAEELKEAMLQGIQACVSNCEEYARGQAVGGVNAIKQLGILHLGNEYAGLNFHPDVMFRRRRDVLAKQIDVPTELFDFVDWSTIMQRQEKVAGTGMALTVATTVGMQVVGGYSWMDHAFSAARIVGNDNLRRIIVPGLVLAAAAAAVYVLNQIPQSLPHRLSNKISAQLTAMEYVHNNAQRISGSVRKVLHTPKDHVVFNLNRSVEQLGQRREETLKVKKESHDALRYFTNLVRNSADQKAQVEGVDLEGVPAAAAM</sequence>
<comment type="catalytic activity">
    <reaction evidence="11">
        <text>GTP + H2O = GDP + phosphate + H(+)</text>
        <dbReference type="Rhea" id="RHEA:19669"/>
        <dbReference type="ChEBI" id="CHEBI:15377"/>
        <dbReference type="ChEBI" id="CHEBI:15378"/>
        <dbReference type="ChEBI" id="CHEBI:37565"/>
        <dbReference type="ChEBI" id="CHEBI:43474"/>
        <dbReference type="ChEBI" id="CHEBI:58189"/>
    </reaction>
</comment>
<comment type="subcellular location">
    <subcellularLocation>
        <location evidence="1">Mitochondrion outer membrane</location>
        <topology evidence="1">Multi-pass membrane protein</topology>
    </subcellularLocation>
</comment>
<reference evidence="14" key="1">
    <citation type="journal article" date="2020" name="Phytopathology">
        <title>Genome sequence of the chestnut blight fungus Cryphonectria parasitica EP155: A fundamental resource for an archetypical invasive plant pathogen.</title>
        <authorList>
            <person name="Crouch J.A."/>
            <person name="Dawe A."/>
            <person name="Aerts A."/>
            <person name="Barry K."/>
            <person name="Churchill A.C.L."/>
            <person name="Grimwood J."/>
            <person name="Hillman B."/>
            <person name="Milgroom M.G."/>
            <person name="Pangilinan J."/>
            <person name="Smith M."/>
            <person name="Salamov A."/>
            <person name="Schmutz J."/>
            <person name="Yadav J."/>
            <person name="Grigoriev I.V."/>
            <person name="Nuss D."/>
        </authorList>
    </citation>
    <scope>NUCLEOTIDE SEQUENCE</scope>
    <source>
        <strain evidence="14">EP155</strain>
    </source>
</reference>
<keyword evidence="7" id="KW-0175">Coiled coil</keyword>
<feature type="compositionally biased region" description="Basic and acidic residues" evidence="12">
    <location>
        <begin position="1"/>
        <end position="11"/>
    </location>
</feature>
<evidence type="ECO:0000313" key="14">
    <source>
        <dbReference type="EMBL" id="KAF3769661.1"/>
    </source>
</evidence>
<gene>
    <name evidence="14" type="ORF">M406DRAFT_270614</name>
</gene>
<evidence type="ECO:0000256" key="5">
    <source>
        <dbReference type="ARBA" id="ARBA00022801"/>
    </source>
</evidence>
<dbReference type="PANTHER" id="PTHR10465">
    <property type="entry name" value="TRANSMEMBRANE GTPASE FZO1"/>
    <property type="match status" value="1"/>
</dbReference>
<comment type="caution">
    <text evidence="14">The sequence shown here is derived from an EMBL/GenBank/DDBJ whole genome shotgun (WGS) entry which is preliminary data.</text>
</comment>
<evidence type="ECO:0000256" key="7">
    <source>
        <dbReference type="ARBA" id="ARBA00023054"/>
    </source>
</evidence>
<evidence type="ECO:0000256" key="2">
    <source>
        <dbReference type="ARBA" id="ARBA00022692"/>
    </source>
</evidence>
<dbReference type="CDD" id="cd00882">
    <property type="entry name" value="Ras_like_GTPase"/>
    <property type="match status" value="1"/>
</dbReference>
<keyword evidence="6" id="KW-1133">Transmembrane helix</keyword>
<protein>
    <recommendedName>
        <fullName evidence="13">Dynamin-type G domain-containing protein</fullName>
    </recommendedName>
</protein>
<dbReference type="PANTHER" id="PTHR10465:SF0">
    <property type="entry name" value="SARCALUMENIN"/>
    <property type="match status" value="1"/>
</dbReference>
<dbReference type="PROSITE" id="PS51718">
    <property type="entry name" value="G_DYNAMIN_2"/>
    <property type="match status" value="1"/>
</dbReference>
<dbReference type="GO" id="GO:0003924">
    <property type="term" value="F:GTPase activity"/>
    <property type="evidence" value="ECO:0007669"/>
    <property type="project" value="InterPro"/>
</dbReference>
<keyword evidence="10" id="KW-0472">Membrane</keyword>
<proteinExistence type="predicted"/>
<keyword evidence="5" id="KW-0378">Hydrolase</keyword>
<evidence type="ECO:0000256" key="1">
    <source>
        <dbReference type="ARBA" id="ARBA00004374"/>
    </source>
</evidence>
<dbReference type="InterPro" id="IPR030381">
    <property type="entry name" value="G_DYNAMIN_dom"/>
</dbReference>
<feature type="region of interest" description="Disordered" evidence="12">
    <location>
        <begin position="1"/>
        <end position="46"/>
    </location>
</feature>
<evidence type="ECO:0000256" key="6">
    <source>
        <dbReference type="ARBA" id="ARBA00022989"/>
    </source>
</evidence>
<dbReference type="OrthoDB" id="9984778at2759"/>
<keyword evidence="15" id="KW-1185">Reference proteome</keyword>
<feature type="compositionally biased region" description="Basic and acidic residues" evidence="12">
    <location>
        <begin position="531"/>
        <end position="546"/>
    </location>
</feature>
<dbReference type="AlphaFoldDB" id="A0A9P4YAW3"/>
<keyword evidence="9" id="KW-0342">GTP-binding</keyword>
<organism evidence="14 15">
    <name type="scientific">Cryphonectria parasitica (strain ATCC 38755 / EP155)</name>
    <dbReference type="NCBI Taxonomy" id="660469"/>
    <lineage>
        <taxon>Eukaryota</taxon>
        <taxon>Fungi</taxon>
        <taxon>Dikarya</taxon>
        <taxon>Ascomycota</taxon>
        <taxon>Pezizomycotina</taxon>
        <taxon>Sordariomycetes</taxon>
        <taxon>Sordariomycetidae</taxon>
        <taxon>Diaporthales</taxon>
        <taxon>Cryphonectriaceae</taxon>
        <taxon>Cryphonectria-Endothia species complex</taxon>
        <taxon>Cryphonectria</taxon>
    </lineage>
</organism>
<accession>A0A9P4YAW3</accession>
<dbReference type="SUPFAM" id="SSF52540">
    <property type="entry name" value="P-loop containing nucleoside triphosphate hydrolases"/>
    <property type="match status" value="1"/>
</dbReference>
<evidence type="ECO:0000256" key="10">
    <source>
        <dbReference type="ARBA" id="ARBA00023136"/>
    </source>
</evidence>
<evidence type="ECO:0000313" key="15">
    <source>
        <dbReference type="Proteomes" id="UP000803844"/>
    </source>
</evidence>
<keyword evidence="8" id="KW-0496">Mitochondrion</keyword>
<dbReference type="RefSeq" id="XP_040780622.1">
    <property type="nucleotide sequence ID" value="XM_040918085.1"/>
</dbReference>
<dbReference type="GO" id="GO:0005525">
    <property type="term" value="F:GTP binding"/>
    <property type="evidence" value="ECO:0007669"/>
    <property type="project" value="UniProtKB-KW"/>
</dbReference>
<dbReference type="Proteomes" id="UP000803844">
    <property type="component" value="Unassembled WGS sequence"/>
</dbReference>
<dbReference type="GO" id="GO:0051646">
    <property type="term" value="P:mitochondrion localization"/>
    <property type="evidence" value="ECO:0007669"/>
    <property type="project" value="TreeGrafter"/>
</dbReference>
<dbReference type="Pfam" id="PF00350">
    <property type="entry name" value="Dynamin_N"/>
    <property type="match status" value="1"/>
</dbReference>
<keyword evidence="4" id="KW-1000">Mitochondrion outer membrane</keyword>
<name>A0A9P4YAW3_CRYP1</name>
<dbReference type="GeneID" id="63835214"/>
<dbReference type="GO" id="GO:0005741">
    <property type="term" value="C:mitochondrial outer membrane"/>
    <property type="evidence" value="ECO:0007669"/>
    <property type="project" value="UniProtKB-SubCell"/>
</dbReference>
<evidence type="ECO:0000259" key="13">
    <source>
        <dbReference type="PROSITE" id="PS51718"/>
    </source>
</evidence>
<feature type="region of interest" description="Disordered" evidence="12">
    <location>
        <begin position="502"/>
        <end position="546"/>
    </location>
</feature>
<keyword evidence="3" id="KW-0547">Nucleotide-binding</keyword>
<dbReference type="FunFam" id="3.40.50.300:FF:000638">
    <property type="entry name" value="Transmembrane GTPase Fzo1, putative"/>
    <property type="match status" value="1"/>
</dbReference>
<feature type="compositionally biased region" description="Gly residues" evidence="12">
    <location>
        <begin position="513"/>
        <end position="528"/>
    </location>
</feature>
<dbReference type="InterPro" id="IPR045063">
    <property type="entry name" value="Dynamin_N"/>
</dbReference>
<dbReference type="InterPro" id="IPR027417">
    <property type="entry name" value="P-loop_NTPase"/>
</dbReference>
<feature type="domain" description="Dynamin-type G" evidence="13">
    <location>
        <begin position="285"/>
        <end position="589"/>
    </location>
</feature>
<dbReference type="EMBL" id="MU032344">
    <property type="protein sequence ID" value="KAF3769661.1"/>
    <property type="molecule type" value="Genomic_DNA"/>
</dbReference>
<keyword evidence="2" id="KW-0812">Transmembrane</keyword>
<evidence type="ECO:0000256" key="12">
    <source>
        <dbReference type="SAM" id="MobiDB-lite"/>
    </source>
</evidence>
<evidence type="ECO:0000256" key="4">
    <source>
        <dbReference type="ARBA" id="ARBA00022787"/>
    </source>
</evidence>
<evidence type="ECO:0000256" key="9">
    <source>
        <dbReference type="ARBA" id="ARBA00023134"/>
    </source>
</evidence>
<evidence type="ECO:0000256" key="8">
    <source>
        <dbReference type="ARBA" id="ARBA00023128"/>
    </source>
</evidence>
<evidence type="ECO:0000256" key="3">
    <source>
        <dbReference type="ARBA" id="ARBA00022741"/>
    </source>
</evidence>
<dbReference type="GO" id="GO:0008053">
    <property type="term" value="P:mitochondrial fusion"/>
    <property type="evidence" value="ECO:0007669"/>
    <property type="project" value="TreeGrafter"/>
</dbReference>
<feature type="compositionally biased region" description="Low complexity" evidence="12">
    <location>
        <begin position="37"/>
        <end position="46"/>
    </location>
</feature>
<evidence type="ECO:0000256" key="11">
    <source>
        <dbReference type="ARBA" id="ARBA00048548"/>
    </source>
</evidence>